<comment type="caution">
    <text evidence="1">The sequence shown here is derived from an EMBL/GenBank/DDBJ whole genome shotgun (WGS) entry which is preliminary data.</text>
</comment>
<name>A0A2I1HXQ9_9GLOM</name>
<reference evidence="1 2" key="1">
    <citation type="submission" date="2015-10" db="EMBL/GenBank/DDBJ databases">
        <title>Genome analyses suggest a sexual origin of heterokaryosis in a supposedly ancient asexual fungus.</title>
        <authorList>
            <person name="Ropars J."/>
            <person name="Sedzielewska K."/>
            <person name="Noel J."/>
            <person name="Charron P."/>
            <person name="Farinelli L."/>
            <person name="Marton T."/>
            <person name="Kruger M."/>
            <person name="Pelin A."/>
            <person name="Brachmann A."/>
            <person name="Corradi N."/>
        </authorList>
    </citation>
    <scope>NUCLEOTIDE SEQUENCE [LARGE SCALE GENOMIC DNA]</scope>
    <source>
        <strain evidence="1 2">A4</strain>
    </source>
</reference>
<sequence>DDELDIRFAKFEEWLEEIKSITIKNKGYGTMRHFKEILHLEENIIEEENREKVKKFQKSITYQWWNINERPKPWIDDDLTDKIIEKIVKTKGFIEEYNDVGELESSDDIGELSSNEGDEHIGKIYRDYWLENGYEIDIEEIRRIINFR</sequence>
<dbReference type="EMBL" id="LLXI01011180">
    <property type="protein sequence ID" value="PKY63613.1"/>
    <property type="molecule type" value="Genomic_DNA"/>
</dbReference>
<proteinExistence type="predicted"/>
<dbReference type="AlphaFoldDB" id="A0A2I1HXQ9"/>
<feature type="non-terminal residue" evidence="1">
    <location>
        <position position="1"/>
    </location>
</feature>
<gene>
    <name evidence="1" type="ORF">RhiirA4_493267</name>
</gene>
<protein>
    <submittedName>
        <fullName evidence="1">Uncharacterized protein</fullName>
    </submittedName>
</protein>
<accession>A0A2I1HXQ9</accession>
<feature type="non-terminal residue" evidence="1">
    <location>
        <position position="148"/>
    </location>
</feature>
<evidence type="ECO:0000313" key="1">
    <source>
        <dbReference type="EMBL" id="PKY63613.1"/>
    </source>
</evidence>
<dbReference type="Proteomes" id="UP000234323">
    <property type="component" value="Unassembled WGS sequence"/>
</dbReference>
<keyword evidence="2" id="KW-1185">Reference proteome</keyword>
<evidence type="ECO:0000313" key="2">
    <source>
        <dbReference type="Proteomes" id="UP000234323"/>
    </source>
</evidence>
<organism evidence="1 2">
    <name type="scientific">Rhizophagus irregularis</name>
    <dbReference type="NCBI Taxonomy" id="588596"/>
    <lineage>
        <taxon>Eukaryota</taxon>
        <taxon>Fungi</taxon>
        <taxon>Fungi incertae sedis</taxon>
        <taxon>Mucoromycota</taxon>
        <taxon>Glomeromycotina</taxon>
        <taxon>Glomeromycetes</taxon>
        <taxon>Glomerales</taxon>
        <taxon>Glomeraceae</taxon>
        <taxon>Rhizophagus</taxon>
    </lineage>
</organism>